<gene>
    <name evidence="1" type="ORF">PPENT_87.1.T1760036</name>
</gene>
<comment type="caution">
    <text evidence="1">The sequence shown here is derived from an EMBL/GenBank/DDBJ whole genome shotgun (WGS) entry which is preliminary data.</text>
</comment>
<dbReference type="AlphaFoldDB" id="A0A8S1YIE6"/>
<proteinExistence type="predicted"/>
<name>A0A8S1YIE6_9CILI</name>
<sequence>MKYSLSIYAWYFYCPVFDDKISQNTSIANRIIFQIIYETQTVIRFLVNDGHIRDVQVIKDTIKPPYEFIKELIQEHHKWLFQFMLKYKKMLQNMIHNYSKISCNIFLNQTYNIFLIYKGH</sequence>
<evidence type="ECO:0000313" key="2">
    <source>
        <dbReference type="Proteomes" id="UP000689195"/>
    </source>
</evidence>
<reference evidence="1" key="1">
    <citation type="submission" date="2021-01" db="EMBL/GenBank/DDBJ databases">
        <authorList>
            <consortium name="Genoscope - CEA"/>
            <person name="William W."/>
        </authorList>
    </citation>
    <scope>NUCLEOTIDE SEQUENCE</scope>
</reference>
<organism evidence="1 2">
    <name type="scientific">Paramecium pentaurelia</name>
    <dbReference type="NCBI Taxonomy" id="43138"/>
    <lineage>
        <taxon>Eukaryota</taxon>
        <taxon>Sar</taxon>
        <taxon>Alveolata</taxon>
        <taxon>Ciliophora</taxon>
        <taxon>Intramacronucleata</taxon>
        <taxon>Oligohymenophorea</taxon>
        <taxon>Peniculida</taxon>
        <taxon>Parameciidae</taxon>
        <taxon>Paramecium</taxon>
    </lineage>
</organism>
<dbReference type="Proteomes" id="UP000689195">
    <property type="component" value="Unassembled WGS sequence"/>
</dbReference>
<dbReference type="EMBL" id="CAJJDO010000176">
    <property type="protein sequence ID" value="CAD8213303.1"/>
    <property type="molecule type" value="Genomic_DNA"/>
</dbReference>
<evidence type="ECO:0000313" key="1">
    <source>
        <dbReference type="EMBL" id="CAD8213303.1"/>
    </source>
</evidence>
<accession>A0A8S1YIE6</accession>
<keyword evidence="2" id="KW-1185">Reference proteome</keyword>
<protein>
    <submittedName>
        <fullName evidence="1">Uncharacterized protein</fullName>
    </submittedName>
</protein>